<dbReference type="AlphaFoldDB" id="A0A1H0VCG5"/>
<proteinExistence type="predicted"/>
<protein>
    <submittedName>
        <fullName evidence="1">Uncharacterized protein</fullName>
    </submittedName>
</protein>
<gene>
    <name evidence="1" type="ORF">SAMN05216366_1511</name>
</gene>
<accession>A0A1H0VCG5</accession>
<evidence type="ECO:0000313" key="2">
    <source>
        <dbReference type="Proteomes" id="UP000182412"/>
    </source>
</evidence>
<evidence type="ECO:0000313" key="1">
    <source>
        <dbReference type="EMBL" id="SDP76269.1"/>
    </source>
</evidence>
<name>A0A1H0VCG5_SELRU</name>
<reference evidence="1 2" key="1">
    <citation type="submission" date="2016-10" db="EMBL/GenBank/DDBJ databases">
        <authorList>
            <person name="de Groot N.N."/>
        </authorList>
    </citation>
    <scope>NUCLEOTIDE SEQUENCE [LARGE SCALE GENOMIC DNA]</scope>
    <source>
        <strain evidence="1 2">S137</strain>
    </source>
</reference>
<dbReference type="Proteomes" id="UP000182412">
    <property type="component" value="Unassembled WGS sequence"/>
</dbReference>
<sequence>REGRLAETAKVLPREPLTTYERDTFSTNCPTNCNLYTKNALQ</sequence>
<dbReference type="EMBL" id="FNJQ01000051">
    <property type="protein sequence ID" value="SDP76269.1"/>
    <property type="molecule type" value="Genomic_DNA"/>
</dbReference>
<feature type="non-terminal residue" evidence="1">
    <location>
        <position position="1"/>
    </location>
</feature>
<organism evidence="1 2">
    <name type="scientific">Selenomonas ruminantium</name>
    <dbReference type="NCBI Taxonomy" id="971"/>
    <lineage>
        <taxon>Bacteria</taxon>
        <taxon>Bacillati</taxon>
        <taxon>Bacillota</taxon>
        <taxon>Negativicutes</taxon>
        <taxon>Selenomonadales</taxon>
        <taxon>Selenomonadaceae</taxon>
        <taxon>Selenomonas</taxon>
    </lineage>
</organism>